<comment type="caution">
    <text evidence="3">The sequence shown here is derived from an EMBL/GenBank/DDBJ whole genome shotgun (WGS) entry which is preliminary data.</text>
</comment>
<evidence type="ECO:0000313" key="3">
    <source>
        <dbReference type="EMBL" id="KAF4587257.1"/>
    </source>
</evidence>
<organism evidence="3 4">
    <name type="scientific">Ophiocordyceps camponoti-floridani</name>
    <dbReference type="NCBI Taxonomy" id="2030778"/>
    <lineage>
        <taxon>Eukaryota</taxon>
        <taxon>Fungi</taxon>
        <taxon>Dikarya</taxon>
        <taxon>Ascomycota</taxon>
        <taxon>Pezizomycotina</taxon>
        <taxon>Sordariomycetes</taxon>
        <taxon>Hypocreomycetidae</taxon>
        <taxon>Hypocreales</taxon>
        <taxon>Ophiocordycipitaceae</taxon>
        <taxon>Ophiocordyceps</taxon>
    </lineage>
</organism>
<protein>
    <submittedName>
        <fullName evidence="3">Uncharacterized protein</fullName>
    </submittedName>
</protein>
<feature type="chain" id="PRO_5034884435" evidence="2">
    <location>
        <begin position="21"/>
        <end position="384"/>
    </location>
</feature>
<dbReference type="EMBL" id="JAACLJ010000004">
    <property type="protein sequence ID" value="KAF4587257.1"/>
    <property type="molecule type" value="Genomic_DNA"/>
</dbReference>
<name>A0A8H4VD51_9HYPO</name>
<evidence type="ECO:0000256" key="1">
    <source>
        <dbReference type="SAM" id="MobiDB-lite"/>
    </source>
</evidence>
<gene>
    <name evidence="3" type="ORF">GQ602_003950</name>
</gene>
<feature type="region of interest" description="Disordered" evidence="1">
    <location>
        <begin position="341"/>
        <end position="384"/>
    </location>
</feature>
<proteinExistence type="predicted"/>
<keyword evidence="4" id="KW-1185">Reference proteome</keyword>
<feature type="signal peptide" evidence="2">
    <location>
        <begin position="1"/>
        <end position="20"/>
    </location>
</feature>
<keyword evidence="2" id="KW-0732">Signal</keyword>
<sequence>MLHDKFIWLAALAATQGVLSAPADSSAADKPVNGAPDYLPRHVQDRWDRCHDLPDTPLSSSSHPCTRVNNIVGSIQVNTLGGHKASAPGSEMQKFSHALLNASSGYVAAWDCCRKCKKANGIHSDEEDVWWEKYHSKENVDAWKEAVDKAASRNQTVQILNDFLWDRRNQTWAPAITPEEQAKSDLAVPESQYCGNAPKILPNIEPSDKVVVVPAGTASFCVISSILAETITAVTYRVPCVAVGKPGSMSTVCGAPVKEPESITMKRSSEAEKQLVKAEECPACAGAPTASGAEVMKKSMAASAQNVSPALEAAVRSGIVTEVSVSAAVNIIFKSDSRVEAERPAAGKAKVEEKPKAAGTSKSETASEPAAPQSDPVVEEVLVC</sequence>
<evidence type="ECO:0000313" key="4">
    <source>
        <dbReference type="Proteomes" id="UP000562929"/>
    </source>
</evidence>
<dbReference type="Proteomes" id="UP000562929">
    <property type="component" value="Unassembled WGS sequence"/>
</dbReference>
<dbReference type="OrthoDB" id="10614947at2759"/>
<feature type="compositionally biased region" description="Basic and acidic residues" evidence="1">
    <location>
        <begin position="341"/>
        <end position="356"/>
    </location>
</feature>
<accession>A0A8H4VD51</accession>
<dbReference type="AlphaFoldDB" id="A0A8H4VD51"/>
<evidence type="ECO:0000256" key="2">
    <source>
        <dbReference type="SAM" id="SignalP"/>
    </source>
</evidence>
<reference evidence="3 4" key="1">
    <citation type="journal article" date="2020" name="G3 (Bethesda)">
        <title>Genetic Underpinnings of Host Manipulation by Ophiocordyceps as Revealed by Comparative Transcriptomics.</title>
        <authorList>
            <person name="Will I."/>
            <person name="Das B."/>
            <person name="Trinh T."/>
            <person name="Brachmann A."/>
            <person name="Ohm R.A."/>
            <person name="de Bekker C."/>
        </authorList>
    </citation>
    <scope>NUCLEOTIDE SEQUENCE [LARGE SCALE GENOMIC DNA]</scope>
    <source>
        <strain evidence="3 4">EC05</strain>
    </source>
</reference>